<feature type="domain" description="RING-type" evidence="5">
    <location>
        <begin position="358"/>
        <end position="392"/>
    </location>
</feature>
<dbReference type="PANTHER" id="PTHR45626">
    <property type="entry name" value="TRANSCRIPTION TERMINATION FACTOR 2-RELATED"/>
    <property type="match status" value="1"/>
</dbReference>
<keyword evidence="1" id="KW-0547">Nucleotide-binding</keyword>
<dbReference type="OrthoDB" id="1699231at2759"/>
<keyword evidence="3" id="KW-0067">ATP-binding</keyword>
<evidence type="ECO:0000313" key="9">
    <source>
        <dbReference type="Proteomes" id="UP000298138"/>
    </source>
</evidence>
<dbReference type="InterPro" id="IPR049730">
    <property type="entry name" value="SNF2/RAD54-like_C"/>
</dbReference>
<dbReference type="InterPro" id="IPR050628">
    <property type="entry name" value="SNF2_RAD54_helicase_TF"/>
</dbReference>
<name>A0A4S2MTL2_9PEZI</name>
<evidence type="ECO:0000256" key="1">
    <source>
        <dbReference type="ARBA" id="ARBA00022741"/>
    </source>
</evidence>
<keyword evidence="2" id="KW-0378">Hydrolase</keyword>
<dbReference type="Pfam" id="PF00176">
    <property type="entry name" value="SNF2-rel_dom"/>
    <property type="match status" value="1"/>
</dbReference>
<reference evidence="8 9" key="1">
    <citation type="submission" date="2019-04" db="EMBL/GenBank/DDBJ databases">
        <title>Comparative genomics and transcriptomics to analyze fruiting body development in filamentous ascomycetes.</title>
        <authorList>
            <consortium name="DOE Joint Genome Institute"/>
            <person name="Lutkenhaus R."/>
            <person name="Traeger S."/>
            <person name="Breuer J."/>
            <person name="Kuo A."/>
            <person name="Lipzen A."/>
            <person name="Pangilinan J."/>
            <person name="Dilworth D."/>
            <person name="Sandor L."/>
            <person name="Poggeler S."/>
            <person name="Barry K."/>
            <person name="Grigoriev I.V."/>
            <person name="Nowrousian M."/>
        </authorList>
    </citation>
    <scope>NUCLEOTIDE SEQUENCE [LARGE SCALE GENOMIC DNA]</scope>
    <source>
        <strain evidence="8 9">CBS 389.68</strain>
    </source>
</reference>
<evidence type="ECO:0000313" key="8">
    <source>
        <dbReference type="EMBL" id="TGZ79831.1"/>
    </source>
</evidence>
<evidence type="ECO:0000256" key="2">
    <source>
        <dbReference type="ARBA" id="ARBA00022801"/>
    </source>
</evidence>
<dbReference type="SMART" id="SM00487">
    <property type="entry name" value="DEXDc"/>
    <property type="match status" value="1"/>
</dbReference>
<keyword evidence="4" id="KW-0863">Zinc-finger</keyword>
<dbReference type="InterPro" id="IPR038718">
    <property type="entry name" value="SNF2-like_sf"/>
</dbReference>
<dbReference type="InterPro" id="IPR027417">
    <property type="entry name" value="P-loop_NTPase"/>
</dbReference>
<feature type="domain" description="Helicase C-terminal" evidence="7">
    <location>
        <begin position="419"/>
        <end position="575"/>
    </location>
</feature>
<dbReference type="Gene3D" id="3.40.50.10810">
    <property type="entry name" value="Tandem AAA-ATPase domain"/>
    <property type="match status" value="1"/>
</dbReference>
<keyword evidence="9" id="KW-1185">Reference proteome</keyword>
<dbReference type="CDD" id="cd18793">
    <property type="entry name" value="SF2_C_SNF"/>
    <property type="match status" value="1"/>
</dbReference>
<dbReference type="InterPro" id="IPR001841">
    <property type="entry name" value="Znf_RING"/>
</dbReference>
<evidence type="ECO:0000256" key="4">
    <source>
        <dbReference type="PROSITE-ProRule" id="PRU00175"/>
    </source>
</evidence>
<dbReference type="Proteomes" id="UP000298138">
    <property type="component" value="Unassembled WGS sequence"/>
</dbReference>
<dbReference type="Pfam" id="PF00271">
    <property type="entry name" value="Helicase_C"/>
    <property type="match status" value="1"/>
</dbReference>
<dbReference type="EMBL" id="ML220129">
    <property type="protein sequence ID" value="TGZ79831.1"/>
    <property type="molecule type" value="Genomic_DNA"/>
</dbReference>
<keyword evidence="4" id="KW-0862">Zinc</keyword>
<sequence>MVNHEVNSTPRGGIVMDAMGMGKTIQTISTMALNLYDEEEYDASVSGVTLIVAPVALLPQWKEEILKHSNKGIFDVRIHHGENKIKNLGELRRCDVVLCSYNAIMNSIPPLRSANSGRMSREEREIWFEEQYQKIRGMFHRIKFFRIVLDESHMIKNPGSRTSVACQRLEAEYKWCLSGTPIVNDLKDIYPVFSVLRHPTAGTHQGFLKLLSGADPAVQGQRIQAVLRGCSMRRTKNDMLMGRPLIQLPKKRERLVELDFTPDERALYNFILQESKNSINKALGSGKLDSGDYSKILVLLLRLRQCVSHPWLILNSVATGFNEDQITSLLTSFRENSPLHRAFTSATSAATSLPSETCAACKTYTTVFPTRCKHVQLCLDCHTEITECPHCSKILTGAPADATLPPLPSFIYSTKTRALADQLLVWRDQNPGQKIILYSLFTQLLDLVQEMLQSDPVFAASTTFARYQGSMSLDDRETSLQQFRTDSNCSILLTSMKAGGVGLNLTDASLVLSLDLWWNRATEDQAFARVHRLGQTKEVEVVRLVVRDTVEQRILQLQKMKMRVAGAALGEGEMKLGRLTMDELLGLFGTVERDANGRRRLM</sequence>
<evidence type="ECO:0000256" key="3">
    <source>
        <dbReference type="ARBA" id="ARBA00022840"/>
    </source>
</evidence>
<dbReference type="InParanoid" id="A0A4S2MTL2"/>
<dbReference type="InterPro" id="IPR000330">
    <property type="entry name" value="SNF2_N"/>
</dbReference>
<dbReference type="GO" id="GO:0005524">
    <property type="term" value="F:ATP binding"/>
    <property type="evidence" value="ECO:0007669"/>
    <property type="project" value="UniProtKB-KW"/>
</dbReference>
<accession>A0A4S2MTL2</accession>
<dbReference type="GO" id="GO:0008094">
    <property type="term" value="F:ATP-dependent activity, acting on DNA"/>
    <property type="evidence" value="ECO:0007669"/>
    <property type="project" value="TreeGrafter"/>
</dbReference>
<dbReference type="SMART" id="SM00490">
    <property type="entry name" value="HELICc"/>
    <property type="match status" value="1"/>
</dbReference>
<protein>
    <recommendedName>
        <fullName evidence="10">P-loop containing nucleoside triphosphate hydrolase protein</fullName>
    </recommendedName>
</protein>
<dbReference type="GO" id="GO:0005634">
    <property type="term" value="C:nucleus"/>
    <property type="evidence" value="ECO:0007669"/>
    <property type="project" value="TreeGrafter"/>
</dbReference>
<keyword evidence="4" id="KW-0479">Metal-binding</keyword>
<dbReference type="InterPro" id="IPR001650">
    <property type="entry name" value="Helicase_C-like"/>
</dbReference>
<evidence type="ECO:0008006" key="10">
    <source>
        <dbReference type="Google" id="ProtNLM"/>
    </source>
</evidence>
<proteinExistence type="predicted"/>
<organism evidence="8 9">
    <name type="scientific">Ascodesmis nigricans</name>
    <dbReference type="NCBI Taxonomy" id="341454"/>
    <lineage>
        <taxon>Eukaryota</taxon>
        <taxon>Fungi</taxon>
        <taxon>Dikarya</taxon>
        <taxon>Ascomycota</taxon>
        <taxon>Pezizomycotina</taxon>
        <taxon>Pezizomycetes</taxon>
        <taxon>Pezizales</taxon>
        <taxon>Ascodesmidaceae</taxon>
        <taxon>Ascodesmis</taxon>
    </lineage>
</organism>
<evidence type="ECO:0000259" key="7">
    <source>
        <dbReference type="PROSITE" id="PS51194"/>
    </source>
</evidence>
<dbReference type="PROSITE" id="PS51192">
    <property type="entry name" value="HELICASE_ATP_BIND_1"/>
    <property type="match status" value="1"/>
</dbReference>
<dbReference type="AlphaFoldDB" id="A0A4S2MTL2"/>
<dbReference type="CDD" id="cd18008">
    <property type="entry name" value="DEXDc_SHPRH-like"/>
    <property type="match status" value="1"/>
</dbReference>
<gene>
    <name evidence="8" type="ORF">EX30DRAFT_308430</name>
</gene>
<evidence type="ECO:0000259" key="5">
    <source>
        <dbReference type="PROSITE" id="PS50089"/>
    </source>
</evidence>
<dbReference type="PROSITE" id="PS50089">
    <property type="entry name" value="ZF_RING_2"/>
    <property type="match status" value="1"/>
</dbReference>
<dbReference type="InterPro" id="IPR014001">
    <property type="entry name" value="Helicase_ATP-bd"/>
</dbReference>
<feature type="domain" description="Helicase ATP-binding" evidence="6">
    <location>
        <begin position="4"/>
        <end position="199"/>
    </location>
</feature>
<dbReference type="GO" id="GO:0006281">
    <property type="term" value="P:DNA repair"/>
    <property type="evidence" value="ECO:0007669"/>
    <property type="project" value="TreeGrafter"/>
</dbReference>
<dbReference type="STRING" id="341454.A0A4S2MTL2"/>
<dbReference type="SUPFAM" id="SSF52540">
    <property type="entry name" value="P-loop containing nucleoside triphosphate hydrolases"/>
    <property type="match status" value="2"/>
</dbReference>
<dbReference type="GO" id="GO:0008270">
    <property type="term" value="F:zinc ion binding"/>
    <property type="evidence" value="ECO:0007669"/>
    <property type="project" value="UniProtKB-KW"/>
</dbReference>
<evidence type="ECO:0000259" key="6">
    <source>
        <dbReference type="PROSITE" id="PS51192"/>
    </source>
</evidence>
<dbReference type="PROSITE" id="PS51194">
    <property type="entry name" value="HELICASE_CTER"/>
    <property type="match status" value="1"/>
</dbReference>
<dbReference type="Gene3D" id="3.40.50.300">
    <property type="entry name" value="P-loop containing nucleotide triphosphate hydrolases"/>
    <property type="match status" value="1"/>
</dbReference>
<dbReference type="GO" id="GO:0016787">
    <property type="term" value="F:hydrolase activity"/>
    <property type="evidence" value="ECO:0007669"/>
    <property type="project" value="UniProtKB-KW"/>
</dbReference>